<dbReference type="RefSeq" id="WP_261968905.1">
    <property type="nucleotide sequence ID" value="NZ_JAHHZF010000005.1"/>
</dbReference>
<dbReference type="AlphaFoldDB" id="A0A947D8T0"/>
<gene>
    <name evidence="1" type="ORF">KL771_12610</name>
</gene>
<dbReference type="EMBL" id="JAHHZF010000005">
    <property type="protein sequence ID" value="MBT9290307.1"/>
    <property type="molecule type" value="Genomic_DNA"/>
</dbReference>
<dbReference type="SUPFAM" id="SSF55486">
    <property type="entry name" value="Metalloproteases ('zincins'), catalytic domain"/>
    <property type="match status" value="1"/>
</dbReference>
<organism evidence="1 2">
    <name type="scientific">Prosthecodimorpha staleyi</name>
    <dbReference type="NCBI Taxonomy" id="2840188"/>
    <lineage>
        <taxon>Bacteria</taxon>
        <taxon>Pseudomonadati</taxon>
        <taxon>Pseudomonadota</taxon>
        <taxon>Alphaproteobacteria</taxon>
        <taxon>Hyphomicrobiales</taxon>
        <taxon>Ancalomicrobiaceae</taxon>
        <taxon>Prosthecodimorpha</taxon>
    </lineage>
</organism>
<accession>A0A947D8T0</accession>
<sequence length="637" mass="70931">MPDLPVPRRRSGLKPPFRRLRIYAFDPSASLDLQLAVVNEATIGLDWERLEPGPVGDYLEVVDVDPATGGFYAAADLDDPALLVQDGFAPSEGNPKFHQQMVYAVAMLTIRNFERALGRKVLWSLRPWNASMEPAAKADRYVGRLRIYPHALREANAYYSPQKLALLFGYFRASRTHPGRNLPGGLVFTCLSHDVIAHETTHAILDGLHPHFIDASNVDMLAFHEAFADIVALFQHFTLSDPLKQQIAALKGNLGKRSLLSGLAKQFGEAIGHYGALRDAIDAVDEATGLPDPSALGRTTEPHGRGAILVAAVFDAFVSIYRSRVADLLRLTTGDGTRYPDGDLHPDLVNRLADEAAKAAGHVLRICVRALDYLPPVDITFGDYLRALVTADHDLVANDDRGYRIAFIEAFRRRGIYPRNCRSLSIENLLWEEPDTPIEIDWLKDEVFAAQDDRRAIHDAALQRQAELENWLRDRAPFTREAIRSLGLWLDETAPKTVRRVRTTQRPHFTVNSLRVASRVGPDGQQEQQIVIEITQERRGFADETDQATADATGRAPGQRAAFTFRGGATLIVDYRTRAVRYCIAKDIGDNERLAGQRAFLFGAPGEPPGATYFGFARRKEPFAFLHRVLEEDGHGH</sequence>
<reference evidence="1 2" key="1">
    <citation type="submission" date="2021-06" db="EMBL/GenBank/DDBJ databases">
        <authorList>
            <person name="Grouzdev D.S."/>
            <person name="Koziaeva V."/>
        </authorList>
    </citation>
    <scope>NUCLEOTIDE SEQUENCE [LARGE SCALE GENOMIC DNA]</scope>
    <source>
        <strain evidence="1 2">22</strain>
    </source>
</reference>
<keyword evidence="2" id="KW-1185">Reference proteome</keyword>
<name>A0A947D8T0_9HYPH</name>
<proteinExistence type="predicted"/>
<evidence type="ECO:0000313" key="2">
    <source>
        <dbReference type="Proteomes" id="UP000766595"/>
    </source>
</evidence>
<comment type="caution">
    <text evidence="1">The sequence shown here is derived from an EMBL/GenBank/DDBJ whole genome shotgun (WGS) entry which is preliminary data.</text>
</comment>
<evidence type="ECO:0000313" key="1">
    <source>
        <dbReference type="EMBL" id="MBT9290307.1"/>
    </source>
</evidence>
<dbReference type="Proteomes" id="UP000766595">
    <property type="component" value="Unassembled WGS sequence"/>
</dbReference>
<evidence type="ECO:0008006" key="3">
    <source>
        <dbReference type="Google" id="ProtNLM"/>
    </source>
</evidence>
<dbReference type="CDD" id="cd09598">
    <property type="entry name" value="M4_like"/>
    <property type="match status" value="1"/>
</dbReference>
<protein>
    <recommendedName>
        <fullName evidence="3">Peptidase M4</fullName>
    </recommendedName>
</protein>